<evidence type="ECO:0000313" key="3">
    <source>
        <dbReference type="Proteomes" id="UP000187209"/>
    </source>
</evidence>
<keyword evidence="3" id="KW-1185">Reference proteome</keyword>
<dbReference type="AlphaFoldDB" id="A0A1R2BMP3"/>
<name>A0A1R2BMP3_9CILI</name>
<protein>
    <submittedName>
        <fullName evidence="2">Uncharacterized protein</fullName>
    </submittedName>
</protein>
<gene>
    <name evidence="2" type="ORF">SteCoe_22242</name>
</gene>
<dbReference type="Proteomes" id="UP000187209">
    <property type="component" value="Unassembled WGS sequence"/>
</dbReference>
<comment type="caution">
    <text evidence="2">The sequence shown here is derived from an EMBL/GenBank/DDBJ whole genome shotgun (WGS) entry which is preliminary data.</text>
</comment>
<evidence type="ECO:0000313" key="2">
    <source>
        <dbReference type="EMBL" id="OMJ78041.1"/>
    </source>
</evidence>
<accession>A0A1R2BMP3</accession>
<dbReference type="EMBL" id="MPUH01000542">
    <property type="protein sequence ID" value="OMJ78041.1"/>
    <property type="molecule type" value="Genomic_DNA"/>
</dbReference>
<proteinExistence type="predicted"/>
<evidence type="ECO:0000256" key="1">
    <source>
        <dbReference type="SAM" id="MobiDB-lite"/>
    </source>
</evidence>
<reference evidence="2 3" key="1">
    <citation type="submission" date="2016-11" db="EMBL/GenBank/DDBJ databases">
        <title>The macronuclear genome of Stentor coeruleus: a giant cell with tiny introns.</title>
        <authorList>
            <person name="Slabodnick M."/>
            <person name="Ruby J.G."/>
            <person name="Reiff S.B."/>
            <person name="Swart E.C."/>
            <person name="Gosai S."/>
            <person name="Prabakaran S."/>
            <person name="Witkowska E."/>
            <person name="Larue G.E."/>
            <person name="Fisher S."/>
            <person name="Freeman R.M."/>
            <person name="Gunawardena J."/>
            <person name="Chu W."/>
            <person name="Stover N.A."/>
            <person name="Gregory B.D."/>
            <person name="Nowacki M."/>
            <person name="Derisi J."/>
            <person name="Roy S.W."/>
            <person name="Marshall W.F."/>
            <person name="Sood P."/>
        </authorList>
    </citation>
    <scope>NUCLEOTIDE SEQUENCE [LARGE SCALE GENOMIC DNA]</scope>
    <source>
        <strain evidence="2">WM001</strain>
    </source>
</reference>
<sequence>MYGNLEHKTENFRRSGTRKSSEMSIIASRMLANNYKIQNTEHSISILMLETHLSDICKTVSLENCITEALYIQVPAMTNILNDCMNLSNISLEFYRQVERALSFIVKIYEYSCSSLLPDLVQLLVKIVDMIHSYDYLSNTLTVPIKSNKYKSNNEILAELKVRINRVTPRVINIWRKILSPIKEFERVCYGFIRFYFEVDPLLKGMAFEDPVAAMYRYARNPGHVVQTIRKTLSFLESESISLKNAREVHEIVHQYPPEVIGCVDKTMSGYVIWDLIRCSLDYYQVYGLHHYNVDIFQKDLILDDHTLLAQDSSLLATSSKILPTPSTQSIKKSPSRNKPPRITVSSNLNTKKVPTLNLSPFLSPPKFENIKRKNPPIKNKDLSFEDHTSDYETYISEKFQEFLLEKMKNKSEKVQIDLLEKRSELLLEFNEYIATLDHDKISELWEQNNYSQETSRLYSRLSL</sequence>
<organism evidence="2 3">
    <name type="scientific">Stentor coeruleus</name>
    <dbReference type="NCBI Taxonomy" id="5963"/>
    <lineage>
        <taxon>Eukaryota</taxon>
        <taxon>Sar</taxon>
        <taxon>Alveolata</taxon>
        <taxon>Ciliophora</taxon>
        <taxon>Postciliodesmatophora</taxon>
        <taxon>Heterotrichea</taxon>
        <taxon>Heterotrichida</taxon>
        <taxon>Stentoridae</taxon>
        <taxon>Stentor</taxon>
    </lineage>
</organism>
<feature type="region of interest" description="Disordered" evidence="1">
    <location>
        <begin position="326"/>
        <end position="347"/>
    </location>
</feature>